<dbReference type="Pfam" id="PF09365">
    <property type="entry name" value="DUF2461"/>
    <property type="match status" value="1"/>
</dbReference>
<sequence>MTSAGFEPETFRFLENLAANNSKEWFEANKVDYQRAIKKPADQFRPALQGALEELTGRALASKQFRINRDLRFSKDKTPYNTHIRMAFWPTGTAFEGKDAQPPSFFLSIEADHIRLGTGCMAFSKPVLGKYLSALETGGGDEVAALLTQLQKKEFELSEPDLAKAPRGFPKDHPHAELARHKGLGVWKTLPDPKAVLGNGAVAALVESWAPTLPFWRYLLGLQERT</sequence>
<keyword evidence="2" id="KW-1185">Reference proteome</keyword>
<evidence type="ECO:0000313" key="2">
    <source>
        <dbReference type="Proteomes" id="UP001431221"/>
    </source>
</evidence>
<dbReference type="NCBIfam" id="TIGR02453">
    <property type="entry name" value="TIGR02453 family protein"/>
    <property type="match status" value="1"/>
</dbReference>
<organism evidence="1 2">
    <name type="scientific">Roseibium sediminicola</name>
    <dbReference type="NCBI Taxonomy" id="2933272"/>
    <lineage>
        <taxon>Bacteria</taxon>
        <taxon>Pseudomonadati</taxon>
        <taxon>Pseudomonadota</taxon>
        <taxon>Alphaproteobacteria</taxon>
        <taxon>Hyphomicrobiales</taxon>
        <taxon>Stappiaceae</taxon>
        <taxon>Roseibium</taxon>
    </lineage>
</organism>
<dbReference type="InterPro" id="IPR015996">
    <property type="entry name" value="UCP028451"/>
</dbReference>
<dbReference type="EMBL" id="JALNMJ010000010">
    <property type="protein sequence ID" value="MCK7613512.1"/>
    <property type="molecule type" value="Genomic_DNA"/>
</dbReference>
<dbReference type="Proteomes" id="UP001431221">
    <property type="component" value="Unassembled WGS sequence"/>
</dbReference>
<dbReference type="RefSeq" id="WP_248155460.1">
    <property type="nucleotide sequence ID" value="NZ_JALNMJ010000010.1"/>
</dbReference>
<protein>
    <submittedName>
        <fullName evidence="1">DUF2461 domain-containing protein</fullName>
    </submittedName>
</protein>
<gene>
    <name evidence="1" type="ORF">M0H32_15160</name>
</gene>
<dbReference type="InterPro" id="IPR012808">
    <property type="entry name" value="CHP02453"/>
</dbReference>
<evidence type="ECO:0000313" key="1">
    <source>
        <dbReference type="EMBL" id="MCK7613512.1"/>
    </source>
</evidence>
<dbReference type="PANTHER" id="PTHR36452:SF1">
    <property type="entry name" value="DUF2461 DOMAIN-CONTAINING PROTEIN"/>
    <property type="match status" value="1"/>
</dbReference>
<accession>A0ABT0GWT0</accession>
<dbReference type="PIRSF" id="PIRSF028451">
    <property type="entry name" value="UCP028451"/>
    <property type="match status" value="1"/>
</dbReference>
<proteinExistence type="predicted"/>
<name>A0ABT0GWT0_9HYPH</name>
<reference evidence="1" key="1">
    <citation type="submission" date="2022-04" db="EMBL/GenBank/DDBJ databases">
        <title>Roseibium sp. CAU 1639 isolated from mud.</title>
        <authorList>
            <person name="Kim W."/>
        </authorList>
    </citation>
    <scope>NUCLEOTIDE SEQUENCE</scope>
    <source>
        <strain evidence="1">CAU 1639</strain>
    </source>
</reference>
<dbReference type="PANTHER" id="PTHR36452">
    <property type="entry name" value="CHROMOSOME 12, WHOLE GENOME SHOTGUN SEQUENCE"/>
    <property type="match status" value="1"/>
</dbReference>
<comment type="caution">
    <text evidence="1">The sequence shown here is derived from an EMBL/GenBank/DDBJ whole genome shotgun (WGS) entry which is preliminary data.</text>
</comment>